<gene>
    <name evidence="7" type="ORF">G7058_08380</name>
</gene>
<feature type="transmembrane region" description="Helical" evidence="6">
    <location>
        <begin position="356"/>
        <end position="377"/>
    </location>
</feature>
<evidence type="ECO:0000256" key="3">
    <source>
        <dbReference type="ARBA" id="ARBA00022692"/>
    </source>
</evidence>
<keyword evidence="4 6" id="KW-1133">Transmembrane helix</keyword>
<sequence length="527" mass="57826">MKNEQLKTMMNGAVLLSVAALIAKVLSAVYRVPFQNMVGNTGLYVYQQVYPLYGIGMTFALSGFPVFFSKIIAQAGSQKEHSRLMRNSLLILTLFSVFLFAGVYGFAGTIAKMMGDAQLLPIIQSVAWLFLFTPVLATLRGYFQGTYRMKPTALSQVLEQLIRVGIIIFAAWIFTKGGDDLYRMGAQAMSGASWGAAAATVVLLVYFFSYKQKEMPLEETDASPVVSFKKLAALYLTEGLTICLLTSLLVLFQLVDSFTLYKGLLENGIAADVAKSLKGIYDRGQPLVQLGMVVGTGFSVGFIPLMSRAYASKQLDAFHRAAKSLIRMTAVFSFAAVAGLLAILPEVNEMLFGDTSGNGVLSVYILAIAVASILMAYHSICQSYNQFRLTLIALAIGLVVKLLANSLFIAQWDTWGASLATVTGLVTMVVFLHKQLPLSLRNVWNRDAFLVKLGAGAVLLFISAFLTKRILWLFFQPGRTNATLVALLTVVVGVFVFLLYVIRVKLITNREWVSIPLGKKLMKKMKR</sequence>
<dbReference type="GO" id="GO:0005886">
    <property type="term" value="C:plasma membrane"/>
    <property type="evidence" value="ECO:0007669"/>
    <property type="project" value="UniProtKB-SubCell"/>
</dbReference>
<feature type="transmembrane region" description="Helical" evidence="6">
    <location>
        <begin position="415"/>
        <end position="432"/>
    </location>
</feature>
<feature type="transmembrane region" description="Helical" evidence="6">
    <location>
        <begin position="51"/>
        <end position="68"/>
    </location>
</feature>
<dbReference type="PANTHER" id="PTHR30250:SF29">
    <property type="entry name" value="POLYSACCHARIDE BIOSYNTHESIS PROTEIN C-TERMINAL DOMAIN-CONTAINING PROTEIN"/>
    <property type="match status" value="1"/>
</dbReference>
<dbReference type="AlphaFoldDB" id="A0A6G7WIM1"/>
<keyword evidence="3 6" id="KW-0812">Transmembrane</keyword>
<reference evidence="7 8" key="1">
    <citation type="journal article" date="2017" name="Int. J. Syst. Evol. Microbiol.">
        <title>Jeotgalibaca porci sp. nov. and Jeotgalibaca arthritidis sp. nov., isolated from pigs, and emended description of the genus Jeotgalibaca.</title>
        <authorList>
            <person name="Zamora L."/>
            <person name="Perez-Sancho M."/>
            <person name="Dominguez L."/>
            <person name="Fernandez-Garayzabal J.F."/>
            <person name="Vela A.I."/>
        </authorList>
    </citation>
    <scope>NUCLEOTIDE SEQUENCE [LARGE SCALE GENOMIC DNA]</scope>
    <source>
        <strain evidence="7 8">CCUG 69148</strain>
    </source>
</reference>
<feature type="transmembrane region" description="Helical" evidence="6">
    <location>
        <begin position="194"/>
        <end position="210"/>
    </location>
</feature>
<feature type="transmembrane region" description="Helical" evidence="6">
    <location>
        <begin position="89"/>
        <end position="107"/>
    </location>
</feature>
<evidence type="ECO:0000256" key="1">
    <source>
        <dbReference type="ARBA" id="ARBA00004651"/>
    </source>
</evidence>
<organism evidence="7 8">
    <name type="scientific">Jeotgalibaca porci</name>
    <dbReference type="NCBI Taxonomy" id="1868793"/>
    <lineage>
        <taxon>Bacteria</taxon>
        <taxon>Bacillati</taxon>
        <taxon>Bacillota</taxon>
        <taxon>Bacilli</taxon>
        <taxon>Lactobacillales</taxon>
        <taxon>Carnobacteriaceae</taxon>
        <taxon>Jeotgalibaca</taxon>
    </lineage>
</organism>
<dbReference type="KEGG" id="jpo:G7058_08380"/>
<dbReference type="RefSeq" id="WP_166063103.1">
    <property type="nucleotide sequence ID" value="NZ_CP049889.1"/>
</dbReference>
<dbReference type="PIRSF" id="PIRSF038958">
    <property type="entry name" value="PG_synth_SpoVB"/>
    <property type="match status" value="1"/>
</dbReference>
<name>A0A6G7WIM1_9LACT</name>
<keyword evidence="2" id="KW-1003">Cell membrane</keyword>
<dbReference type="CDD" id="cd13124">
    <property type="entry name" value="MATE_SpoVB_like"/>
    <property type="match status" value="1"/>
</dbReference>
<feature type="transmembrane region" description="Helical" evidence="6">
    <location>
        <begin position="287"/>
        <end position="305"/>
    </location>
</feature>
<dbReference type="Pfam" id="PF01943">
    <property type="entry name" value="Polysacc_synt"/>
    <property type="match status" value="1"/>
</dbReference>
<feature type="transmembrane region" description="Helical" evidence="6">
    <location>
        <begin position="231"/>
        <end position="255"/>
    </location>
</feature>
<dbReference type="InterPro" id="IPR024923">
    <property type="entry name" value="PG_synth_SpoVB"/>
</dbReference>
<evidence type="ECO:0000256" key="6">
    <source>
        <dbReference type="SAM" id="Phobius"/>
    </source>
</evidence>
<dbReference type="PANTHER" id="PTHR30250">
    <property type="entry name" value="PST FAMILY PREDICTED COLANIC ACID TRANSPORTER"/>
    <property type="match status" value="1"/>
</dbReference>
<dbReference type="InterPro" id="IPR002797">
    <property type="entry name" value="Polysacc_synth"/>
</dbReference>
<dbReference type="Proteomes" id="UP000501830">
    <property type="component" value="Chromosome"/>
</dbReference>
<dbReference type="EMBL" id="CP049889">
    <property type="protein sequence ID" value="QIK52041.1"/>
    <property type="molecule type" value="Genomic_DNA"/>
</dbReference>
<feature type="transmembrane region" description="Helical" evidence="6">
    <location>
        <begin position="119"/>
        <end position="142"/>
    </location>
</feature>
<proteinExistence type="predicted"/>
<protein>
    <submittedName>
        <fullName evidence="7">Polysaccharide biosynthesis protein</fullName>
    </submittedName>
</protein>
<feature type="transmembrane region" description="Helical" evidence="6">
    <location>
        <begin position="389"/>
        <end position="409"/>
    </location>
</feature>
<keyword evidence="5 6" id="KW-0472">Membrane</keyword>
<evidence type="ECO:0000256" key="5">
    <source>
        <dbReference type="ARBA" id="ARBA00023136"/>
    </source>
</evidence>
<evidence type="ECO:0000313" key="7">
    <source>
        <dbReference type="EMBL" id="QIK52041.1"/>
    </source>
</evidence>
<evidence type="ECO:0000313" key="8">
    <source>
        <dbReference type="Proteomes" id="UP000501830"/>
    </source>
</evidence>
<feature type="transmembrane region" description="Helical" evidence="6">
    <location>
        <begin position="453"/>
        <end position="475"/>
    </location>
</feature>
<comment type="subcellular location">
    <subcellularLocation>
        <location evidence="1">Cell membrane</location>
        <topology evidence="1">Multi-pass membrane protein</topology>
    </subcellularLocation>
</comment>
<feature type="transmembrane region" description="Helical" evidence="6">
    <location>
        <begin position="154"/>
        <end position="174"/>
    </location>
</feature>
<feature type="transmembrane region" description="Helical" evidence="6">
    <location>
        <begin position="325"/>
        <end position="344"/>
    </location>
</feature>
<dbReference type="GeneID" id="94553297"/>
<evidence type="ECO:0000256" key="4">
    <source>
        <dbReference type="ARBA" id="ARBA00022989"/>
    </source>
</evidence>
<feature type="transmembrane region" description="Helical" evidence="6">
    <location>
        <begin position="481"/>
        <end position="502"/>
    </location>
</feature>
<keyword evidence="8" id="KW-1185">Reference proteome</keyword>
<evidence type="ECO:0000256" key="2">
    <source>
        <dbReference type="ARBA" id="ARBA00022475"/>
    </source>
</evidence>
<dbReference type="InterPro" id="IPR050833">
    <property type="entry name" value="Poly_Biosynth_Transport"/>
</dbReference>
<accession>A0A6G7WIM1</accession>